<dbReference type="PROSITE" id="PS50297">
    <property type="entry name" value="ANK_REP_REGION"/>
    <property type="match status" value="1"/>
</dbReference>
<dbReference type="PANTHER" id="PTHR46082:SF11">
    <property type="entry name" value="AAA+ ATPASE DOMAIN-CONTAINING PROTEIN-RELATED"/>
    <property type="match status" value="1"/>
</dbReference>
<dbReference type="PROSITE" id="PS50088">
    <property type="entry name" value="ANK_REPEAT"/>
    <property type="match status" value="1"/>
</dbReference>
<dbReference type="AlphaFoldDB" id="A0A9Q0ALH3"/>
<evidence type="ECO:0000313" key="5">
    <source>
        <dbReference type="Proteomes" id="UP000829685"/>
    </source>
</evidence>
<dbReference type="GO" id="GO:0009116">
    <property type="term" value="P:nucleoside metabolic process"/>
    <property type="evidence" value="ECO:0007669"/>
    <property type="project" value="InterPro"/>
</dbReference>
<evidence type="ECO:0000256" key="1">
    <source>
        <dbReference type="ARBA" id="ARBA00022737"/>
    </source>
</evidence>
<sequence length="831" mass="93181">MSDLGLYTVGWICAVETELVAAASFLDEEHDEPEQLPVHDNNAYVLGRIGKHNVVIAALPDGQYGLVTAATVARDMVRSFPNVRIGLMVGIGGGAPSQKHDVHLGDVVVSSPGPGSGGVFQYDYGKTIQDSSFVVTAHHNQPPQFLLAALANLKAQYKPRGHDLEQAIENVLQNNRRLQAEYRKPDPSTDRLYAPDYTHAGTKEQECTAMCDVSQLAKRPERTEEQESPMIHHGIIASANQLMKDATLRDRLSAEKDILCFEIEAAGLMNHFPCLVIRGICDYSDTHKNKVWQGYAAMAAAAYAKDLLRKVAPNKVEAERKLIDLLSSGSPHPSSGFWPASHPRRGLKTQPKSFLWLYGIPGCGKTILTSTAIEDLQTSPGHSAALLYFYFDFTDTQKQQFENTIRSLVWQLYHKNERARKDLGALYASCNSGRDQPRIDRLQETFAKMVQESGEVWVVLDALDECTVRDKLLFWLENVRTGKQNVHLLATSRPERDIRSAIEKFSYEEERIPIQDDLIEADIRSYVHAQIREDKSFEIWNTRPDIQAEMETSLVSKANGMFRWVWCQLTALGKCRDPIALRKALISLPKTLDETYAQILTNIPPECFDHTVRILQFLTYSERPLRLAEAVDAIAVNIGADIADGPRFNAQDRMPVPGDIVGYCSGLVVLVRRTDPIDDDLIIEEIQLAHFSVKDYLISDRLERHTAHHLQATAARSLIAEVCLTYLLELEHNADIAWIKDTFPFAQYSARYWATHALVGEHNSESVLKLASELLVSRSHLEGSYRLYDPDQPWDDAPSSENIPPALYYASLHGLSRCVRLLLDEGADVNT</sequence>
<dbReference type="InterPro" id="IPR027417">
    <property type="entry name" value="P-loop_NTPase"/>
</dbReference>
<dbReference type="EMBL" id="JAFIMR010000029">
    <property type="protein sequence ID" value="KAI1861538.1"/>
    <property type="molecule type" value="Genomic_DNA"/>
</dbReference>
<dbReference type="PANTHER" id="PTHR46082">
    <property type="entry name" value="ATP/GTP-BINDING PROTEIN-RELATED"/>
    <property type="match status" value="1"/>
</dbReference>
<dbReference type="InterPro" id="IPR056884">
    <property type="entry name" value="NPHP3-like_N"/>
</dbReference>
<accession>A0A9Q0ALH3</accession>
<evidence type="ECO:0000313" key="4">
    <source>
        <dbReference type="EMBL" id="KAI1861538.1"/>
    </source>
</evidence>
<feature type="repeat" description="ANK" evidence="2">
    <location>
        <begin position="806"/>
        <end position="831"/>
    </location>
</feature>
<dbReference type="InterPro" id="IPR035994">
    <property type="entry name" value="Nucleoside_phosphorylase_sf"/>
</dbReference>
<keyword evidence="2" id="KW-0040">ANK repeat</keyword>
<feature type="domain" description="Nephrocystin 3-like N-terminal" evidence="3">
    <location>
        <begin position="350"/>
        <end position="493"/>
    </location>
</feature>
<dbReference type="InterPro" id="IPR053137">
    <property type="entry name" value="NLR-like"/>
</dbReference>
<comment type="caution">
    <text evidence="4">The sequence shown here is derived from an EMBL/GenBank/DDBJ whole genome shotgun (WGS) entry which is preliminary data.</text>
</comment>
<name>A0A9Q0ALH3_9PEZI</name>
<evidence type="ECO:0000259" key="3">
    <source>
        <dbReference type="Pfam" id="PF24883"/>
    </source>
</evidence>
<evidence type="ECO:0000256" key="2">
    <source>
        <dbReference type="PROSITE-ProRule" id="PRU00023"/>
    </source>
</evidence>
<reference evidence="4" key="1">
    <citation type="submission" date="2021-03" db="EMBL/GenBank/DDBJ databases">
        <title>Revisited historic fungal species revealed as producer of novel bioactive compounds through whole genome sequencing and comparative genomics.</title>
        <authorList>
            <person name="Vignolle G.A."/>
            <person name="Hochenegger N."/>
            <person name="Mach R.L."/>
            <person name="Mach-Aigner A.R."/>
            <person name="Javad Rahimi M."/>
            <person name="Salim K.A."/>
            <person name="Chan C.M."/>
            <person name="Lim L.B.L."/>
            <person name="Cai F."/>
            <person name="Druzhinina I.S."/>
            <person name="U'Ren J.M."/>
            <person name="Derntl C."/>
        </authorList>
    </citation>
    <scope>NUCLEOTIDE SEQUENCE</scope>
    <source>
        <strain evidence="4">TUCIM 5799</strain>
    </source>
</reference>
<organism evidence="4 5">
    <name type="scientific">Neoarthrinium moseri</name>
    <dbReference type="NCBI Taxonomy" id="1658444"/>
    <lineage>
        <taxon>Eukaryota</taxon>
        <taxon>Fungi</taxon>
        <taxon>Dikarya</taxon>
        <taxon>Ascomycota</taxon>
        <taxon>Pezizomycotina</taxon>
        <taxon>Sordariomycetes</taxon>
        <taxon>Xylariomycetidae</taxon>
        <taxon>Amphisphaeriales</taxon>
        <taxon>Apiosporaceae</taxon>
        <taxon>Neoarthrinium</taxon>
    </lineage>
</organism>
<dbReference type="Proteomes" id="UP000829685">
    <property type="component" value="Unassembled WGS sequence"/>
</dbReference>
<dbReference type="Gene3D" id="3.40.50.1580">
    <property type="entry name" value="Nucleoside phosphorylase domain"/>
    <property type="match status" value="1"/>
</dbReference>
<gene>
    <name evidence="4" type="ORF">JX265_009505</name>
</gene>
<dbReference type="Pfam" id="PF24883">
    <property type="entry name" value="NPHP3_N"/>
    <property type="match status" value="1"/>
</dbReference>
<dbReference type="SUPFAM" id="SSF52540">
    <property type="entry name" value="P-loop containing nucleoside triphosphate hydrolases"/>
    <property type="match status" value="1"/>
</dbReference>
<proteinExistence type="predicted"/>
<dbReference type="InterPro" id="IPR002110">
    <property type="entry name" value="Ankyrin_rpt"/>
</dbReference>
<dbReference type="GO" id="GO:0003824">
    <property type="term" value="F:catalytic activity"/>
    <property type="evidence" value="ECO:0007669"/>
    <property type="project" value="InterPro"/>
</dbReference>
<protein>
    <recommendedName>
        <fullName evidence="3">Nephrocystin 3-like N-terminal domain-containing protein</fullName>
    </recommendedName>
</protein>
<dbReference type="SUPFAM" id="SSF53167">
    <property type="entry name" value="Purine and uridine phosphorylases"/>
    <property type="match status" value="1"/>
</dbReference>
<keyword evidence="5" id="KW-1185">Reference proteome</keyword>
<keyword evidence="1" id="KW-0677">Repeat</keyword>
<dbReference type="Gene3D" id="3.40.50.300">
    <property type="entry name" value="P-loop containing nucleotide triphosphate hydrolases"/>
    <property type="match status" value="1"/>
</dbReference>